<dbReference type="SUPFAM" id="SSF51445">
    <property type="entry name" value="(Trans)glycosidases"/>
    <property type="match status" value="1"/>
</dbReference>
<dbReference type="InterPro" id="IPR017853">
    <property type="entry name" value="GH"/>
</dbReference>
<feature type="domain" description="GH18" evidence="2">
    <location>
        <begin position="184"/>
        <end position="562"/>
    </location>
</feature>
<protein>
    <recommendedName>
        <fullName evidence="2">GH18 domain-containing protein</fullName>
    </recommendedName>
</protein>
<reference evidence="3 4" key="1">
    <citation type="submission" date="2015-06" db="EMBL/GenBank/DDBJ databases">
        <title>Draft genome sequence of beer spoilage bacterium Megasphaera cerevisiae type strain 20462.</title>
        <authorList>
            <person name="Kutumbaka K."/>
            <person name="Pasmowitz J."/>
            <person name="Mategko J."/>
            <person name="Reyes D."/>
            <person name="Friedrich A."/>
            <person name="Han S."/>
            <person name="Martens-Habbena W."/>
            <person name="Neal-McKinney J."/>
            <person name="Janagama H.K."/>
            <person name="Nadala C."/>
            <person name="Samadpour M."/>
        </authorList>
    </citation>
    <scope>NUCLEOTIDE SEQUENCE [LARGE SCALE GENOMIC DNA]</scope>
    <source>
        <strain evidence="3 4">DSM 20462</strain>
    </source>
</reference>
<evidence type="ECO:0000256" key="1">
    <source>
        <dbReference type="SAM" id="SignalP"/>
    </source>
</evidence>
<dbReference type="PANTHER" id="PTHR46066">
    <property type="entry name" value="CHITINASE DOMAIN-CONTAINING PROTEIN 1 FAMILY MEMBER"/>
    <property type="match status" value="1"/>
</dbReference>
<dbReference type="AlphaFoldDB" id="A0A0J6WWD3"/>
<dbReference type="InterPro" id="IPR029070">
    <property type="entry name" value="Chitinase_insertion_sf"/>
</dbReference>
<accession>A0A0J6WWD3</accession>
<gene>
    <name evidence="3" type="ORF">AB840_07650</name>
</gene>
<dbReference type="GO" id="GO:0005975">
    <property type="term" value="P:carbohydrate metabolic process"/>
    <property type="evidence" value="ECO:0007669"/>
    <property type="project" value="InterPro"/>
</dbReference>
<dbReference type="SMART" id="SM00636">
    <property type="entry name" value="Glyco_18"/>
    <property type="match status" value="1"/>
</dbReference>
<dbReference type="InParanoid" id="A0A0J6WWD3"/>
<keyword evidence="4" id="KW-1185">Reference proteome</keyword>
<dbReference type="InterPro" id="IPR011583">
    <property type="entry name" value="Chitinase_II/V-like_cat"/>
</dbReference>
<dbReference type="OrthoDB" id="9775889at2"/>
<dbReference type="PATRIC" id="fig|1122219.3.peg.1205"/>
<name>A0A0J6WWD3_9FIRM</name>
<dbReference type="FunCoup" id="A0A0J6WWD3">
    <property type="interactions" value="152"/>
</dbReference>
<dbReference type="Gene3D" id="3.20.20.80">
    <property type="entry name" value="Glycosidases"/>
    <property type="match status" value="2"/>
</dbReference>
<organism evidence="3 4">
    <name type="scientific">Megasphaera cerevisiae DSM 20462</name>
    <dbReference type="NCBI Taxonomy" id="1122219"/>
    <lineage>
        <taxon>Bacteria</taxon>
        <taxon>Bacillati</taxon>
        <taxon>Bacillota</taxon>
        <taxon>Negativicutes</taxon>
        <taxon>Veillonellales</taxon>
        <taxon>Veillonellaceae</taxon>
        <taxon>Megasphaera</taxon>
    </lineage>
</organism>
<evidence type="ECO:0000313" key="3">
    <source>
        <dbReference type="EMBL" id="KMO86498.1"/>
    </source>
</evidence>
<dbReference type="Pfam" id="PF00704">
    <property type="entry name" value="Glyco_hydro_18"/>
    <property type="match status" value="1"/>
</dbReference>
<feature type="signal peptide" evidence="1">
    <location>
        <begin position="1"/>
        <end position="26"/>
    </location>
</feature>
<evidence type="ECO:0000259" key="2">
    <source>
        <dbReference type="PROSITE" id="PS51910"/>
    </source>
</evidence>
<evidence type="ECO:0000313" key="4">
    <source>
        <dbReference type="Proteomes" id="UP000036503"/>
    </source>
</evidence>
<dbReference type="GO" id="GO:0008061">
    <property type="term" value="F:chitin binding"/>
    <property type="evidence" value="ECO:0007669"/>
    <property type="project" value="InterPro"/>
</dbReference>
<sequence length="562" mass="63943">MKYNKWISIFCLTASFCLTISTAAWAISAREQEGRPSEETKADDPVFVVPKVANPIPAEVVKDLQIVERNGRWLVSDKALQQYGIFSADEKKGTYWFRLPPSDTGSHEWQDQNVRLLLPGQSAGQERTINIRHVRRTLGISYVLGTDYNELLPQPERTRAVLQLQQGSELPKPVSPSRTQDGRMGLVLFWDPVMKEDESLAQLNTQQPVMSPCAFRLTRQGIDLRNPDFDMLEASYRDKGYAMWPLIDNDFDPQLTHEILMNGSLQDQIVRELIGYAILYDFKGYNIDFENVNYDDTDRLTAFVKKISDACRAYRLKISMDVTPLSDSPNWSLVYDRKALAPALDYVMVMAYDQFGRMSPVAGPVASYPWVERSVQNMLTLVPAEKIVLGMPLYMRIWYDSKDGQPLPQEIEQWRVVTNHTAQTAAASLLPGAVSVNLEMPAAVPEKGIGSNRPALTLDTAVKPGNGLRNKSKLQVRTLTMADSEVLMKKFKNYIRWDASLHLYKMELPLETGRVTVWFEDEKSLQEKIKLVSDYHLGGAAFWRKGFEPSRFWQGFAKHELT</sequence>
<dbReference type="PANTHER" id="PTHR46066:SF2">
    <property type="entry name" value="CHITINASE DOMAIN-CONTAINING PROTEIN 1"/>
    <property type="match status" value="1"/>
</dbReference>
<dbReference type="EMBL" id="LEKT01000021">
    <property type="protein sequence ID" value="KMO86498.1"/>
    <property type="molecule type" value="Genomic_DNA"/>
</dbReference>
<feature type="chain" id="PRO_5030008847" description="GH18 domain-containing protein" evidence="1">
    <location>
        <begin position="27"/>
        <end position="562"/>
    </location>
</feature>
<comment type="caution">
    <text evidence="3">The sequence shown here is derived from an EMBL/GenBank/DDBJ whole genome shotgun (WGS) entry which is preliminary data.</text>
</comment>
<dbReference type="PROSITE" id="PS51910">
    <property type="entry name" value="GH18_2"/>
    <property type="match status" value="1"/>
</dbReference>
<dbReference type="STRING" id="39029.BSR42_00265"/>
<keyword evidence="1" id="KW-0732">Signal</keyword>
<dbReference type="InterPro" id="IPR001223">
    <property type="entry name" value="Glyco_hydro18_cat"/>
</dbReference>
<dbReference type="Gene3D" id="3.10.50.10">
    <property type="match status" value="2"/>
</dbReference>
<proteinExistence type="predicted"/>
<dbReference type="RefSeq" id="WP_048514247.1">
    <property type="nucleotide sequence ID" value="NZ_FUXD01000021.1"/>
</dbReference>
<dbReference type="Proteomes" id="UP000036503">
    <property type="component" value="Unassembled WGS sequence"/>
</dbReference>